<evidence type="ECO:0000256" key="7">
    <source>
        <dbReference type="SAM" id="Phobius"/>
    </source>
</evidence>
<dbReference type="Pfam" id="PF09678">
    <property type="entry name" value="Caa3_CtaG"/>
    <property type="match status" value="1"/>
</dbReference>
<keyword evidence="2" id="KW-1003">Cell membrane</keyword>
<feature type="domain" description="Copper resistance protein D" evidence="8">
    <location>
        <begin position="219"/>
        <end position="316"/>
    </location>
</feature>
<keyword evidence="3 7" id="KW-0812">Transmembrane</keyword>
<dbReference type="PANTHER" id="PTHR34820:SF4">
    <property type="entry name" value="INNER MEMBRANE PROTEIN YEBZ"/>
    <property type="match status" value="1"/>
</dbReference>
<accession>A0ABU8E4D1</accession>
<feature type="transmembrane region" description="Helical" evidence="7">
    <location>
        <begin position="492"/>
        <end position="512"/>
    </location>
</feature>
<evidence type="ECO:0000256" key="1">
    <source>
        <dbReference type="ARBA" id="ARBA00004651"/>
    </source>
</evidence>
<evidence type="ECO:0000313" key="10">
    <source>
        <dbReference type="Proteomes" id="UP001373496"/>
    </source>
</evidence>
<dbReference type="InterPro" id="IPR032694">
    <property type="entry name" value="CopC/D"/>
</dbReference>
<feature type="transmembrane region" description="Helical" evidence="7">
    <location>
        <begin position="261"/>
        <end position="277"/>
    </location>
</feature>
<feature type="transmembrane region" description="Helical" evidence="7">
    <location>
        <begin position="363"/>
        <end position="380"/>
    </location>
</feature>
<feature type="transmembrane region" description="Helical" evidence="7">
    <location>
        <begin position="189"/>
        <end position="209"/>
    </location>
</feature>
<dbReference type="RefSeq" id="WP_336392144.1">
    <property type="nucleotide sequence ID" value="NZ_JBAPLV010000007.1"/>
</dbReference>
<feature type="transmembrane region" description="Helical" evidence="7">
    <location>
        <begin position="120"/>
        <end position="145"/>
    </location>
</feature>
<feature type="transmembrane region" description="Helical" evidence="7">
    <location>
        <begin position="221"/>
        <end position="241"/>
    </location>
</feature>
<evidence type="ECO:0000256" key="5">
    <source>
        <dbReference type="ARBA" id="ARBA00023136"/>
    </source>
</evidence>
<dbReference type="InterPro" id="IPR008457">
    <property type="entry name" value="Cu-R_CopD_dom"/>
</dbReference>
<dbReference type="Pfam" id="PF05425">
    <property type="entry name" value="CopD"/>
    <property type="match status" value="1"/>
</dbReference>
<comment type="subcellular location">
    <subcellularLocation>
        <location evidence="1">Cell membrane</location>
        <topology evidence="1">Multi-pass membrane protein</topology>
    </subcellularLocation>
</comment>
<feature type="transmembrane region" description="Helical" evidence="7">
    <location>
        <begin position="157"/>
        <end position="177"/>
    </location>
</feature>
<keyword evidence="10" id="KW-1185">Reference proteome</keyword>
<dbReference type="Proteomes" id="UP001373496">
    <property type="component" value="Unassembled WGS sequence"/>
</dbReference>
<evidence type="ECO:0000256" key="3">
    <source>
        <dbReference type="ARBA" id="ARBA00022692"/>
    </source>
</evidence>
<proteinExistence type="predicted"/>
<feature type="region of interest" description="Disordered" evidence="6">
    <location>
        <begin position="317"/>
        <end position="337"/>
    </location>
</feature>
<feature type="transmembrane region" description="Helical" evidence="7">
    <location>
        <begin position="549"/>
        <end position="572"/>
    </location>
</feature>
<feature type="transmembrane region" description="Helical" evidence="7">
    <location>
        <begin position="298"/>
        <end position="316"/>
    </location>
</feature>
<feature type="transmembrane region" description="Helical" evidence="7">
    <location>
        <begin position="89"/>
        <end position="108"/>
    </location>
</feature>
<keyword evidence="5 7" id="KW-0472">Membrane</keyword>
<feature type="transmembrane region" description="Helical" evidence="7">
    <location>
        <begin position="48"/>
        <end position="68"/>
    </location>
</feature>
<dbReference type="InterPro" id="IPR019108">
    <property type="entry name" value="Caa3_assmbl_CtaG-rel"/>
</dbReference>
<feature type="transmembrane region" description="Helical" evidence="7">
    <location>
        <begin position="425"/>
        <end position="442"/>
    </location>
</feature>
<reference evidence="9 10" key="1">
    <citation type="submission" date="2024-03" db="EMBL/GenBank/DDBJ databases">
        <title>Draft genome sequence of Klenkia terrae.</title>
        <authorList>
            <person name="Duangmal K."/>
            <person name="Chantavorakit T."/>
        </authorList>
    </citation>
    <scope>NUCLEOTIDE SEQUENCE [LARGE SCALE GENOMIC DNA]</scope>
    <source>
        <strain evidence="9 10">JCM 17786</strain>
    </source>
</reference>
<dbReference type="EMBL" id="JBAPLV010000007">
    <property type="protein sequence ID" value="MEI4278427.1"/>
    <property type="molecule type" value="Genomic_DNA"/>
</dbReference>
<dbReference type="PANTHER" id="PTHR34820">
    <property type="entry name" value="INNER MEMBRANE PROTEIN YEBZ"/>
    <property type="match status" value="1"/>
</dbReference>
<evidence type="ECO:0000256" key="2">
    <source>
        <dbReference type="ARBA" id="ARBA00022475"/>
    </source>
</evidence>
<comment type="caution">
    <text evidence="9">The sequence shown here is derived from an EMBL/GenBank/DDBJ whole genome shotgun (WGS) entry which is preliminary data.</text>
</comment>
<evidence type="ECO:0000259" key="8">
    <source>
        <dbReference type="Pfam" id="PF05425"/>
    </source>
</evidence>
<sequence length="643" mass="66068">MLLAAAAVLGVGVTLLLLASSGSLSSVALPGLSTASAAVTWAIPAVKVIADLAAVATVGCLLAAALLAPGHRRMSVAGHRWTRMSAWPAALWAVSAAASAPVQLADFLGTDLQVVSGRGLWSFLTTIPQGQAQALVAVLTAAVAIGARRVLTTGGSLALLLLALLAGLPPVFTGHAAGSGSHQAAVSGLALHVIGVLAWAGGVLALLLIRRVPAGTLQAAATRFSAAAPFLVALIAVSGVLTASTRLSGPSDLTGTDYGRQVLAKTVALIVLGVIGWEHRRRTLPALADGKPTAFRRLAAGEVLGFATTIGVAVSLSRTPTPRPTDQPGQEEGSSFDTLGFALPPDPGRGRWWPQLWEPYPDPLFPLLVAAAVVTYLWAVRHRIRHGAPWPVRRTVSFLAAAAVLLLATTSGLARYAQVWMPAHVAQYSLLALLGPALLVLAGPGRLLTEHLGAPAHTSTPRGDDHRGPAEWVEALTGSQVAQALRRPGPALVVFAVVVYLGAAGPVLELTLRSHGAHVVSVLITTAAGVVLVRSWLDSGLRRAVRVRGVLTWAVVHLAASTALLLWPGVLAPSWWAEIDPAWRGPELGDQRAAAVLALLGGLGAALAAIALARRAGAPRPPAAPGARPAADRLERADGDQLP</sequence>
<feature type="transmembrane region" description="Helical" evidence="7">
    <location>
        <begin position="592"/>
        <end position="613"/>
    </location>
</feature>
<evidence type="ECO:0000313" key="9">
    <source>
        <dbReference type="EMBL" id="MEI4278427.1"/>
    </source>
</evidence>
<protein>
    <submittedName>
        <fullName evidence="9">Cytochrome c oxidase assembly protein</fullName>
    </submittedName>
</protein>
<organism evidence="9 10">
    <name type="scientific">Klenkia terrae</name>
    <dbReference type="NCBI Taxonomy" id="1052259"/>
    <lineage>
        <taxon>Bacteria</taxon>
        <taxon>Bacillati</taxon>
        <taxon>Actinomycetota</taxon>
        <taxon>Actinomycetes</taxon>
        <taxon>Geodermatophilales</taxon>
        <taxon>Geodermatophilaceae</taxon>
        <taxon>Klenkia</taxon>
    </lineage>
</organism>
<evidence type="ECO:0000256" key="4">
    <source>
        <dbReference type="ARBA" id="ARBA00022989"/>
    </source>
</evidence>
<feature type="transmembrane region" description="Helical" evidence="7">
    <location>
        <begin position="392"/>
        <end position="413"/>
    </location>
</feature>
<feature type="compositionally biased region" description="Basic and acidic residues" evidence="6">
    <location>
        <begin position="630"/>
        <end position="643"/>
    </location>
</feature>
<keyword evidence="4 7" id="KW-1133">Transmembrane helix</keyword>
<gene>
    <name evidence="9" type="ORF">UXQ13_08110</name>
</gene>
<name>A0ABU8E4D1_9ACTN</name>
<feature type="transmembrane region" description="Helical" evidence="7">
    <location>
        <begin position="518"/>
        <end position="537"/>
    </location>
</feature>
<feature type="region of interest" description="Disordered" evidence="6">
    <location>
        <begin position="616"/>
        <end position="643"/>
    </location>
</feature>
<evidence type="ECO:0000256" key="6">
    <source>
        <dbReference type="SAM" id="MobiDB-lite"/>
    </source>
</evidence>